<dbReference type="Proteomes" id="UP001500063">
    <property type="component" value="Unassembled WGS sequence"/>
</dbReference>
<reference evidence="1 2" key="1">
    <citation type="journal article" date="2019" name="Int. J. Syst. Evol. Microbiol.">
        <title>The Global Catalogue of Microorganisms (GCM) 10K type strain sequencing project: providing services to taxonomists for standard genome sequencing and annotation.</title>
        <authorList>
            <consortium name="The Broad Institute Genomics Platform"/>
            <consortium name="The Broad Institute Genome Sequencing Center for Infectious Disease"/>
            <person name="Wu L."/>
            <person name="Ma J."/>
        </authorList>
    </citation>
    <scope>NUCLEOTIDE SEQUENCE [LARGE SCALE GENOMIC DNA]</scope>
    <source>
        <strain evidence="1 2">JCM 4565</strain>
    </source>
</reference>
<proteinExistence type="predicted"/>
<evidence type="ECO:0000313" key="1">
    <source>
        <dbReference type="EMBL" id="GAA0379765.1"/>
    </source>
</evidence>
<gene>
    <name evidence="1" type="ORF">GCM10010319_67870</name>
</gene>
<organism evidence="1 2">
    <name type="scientific">Streptomyces blastmyceticus</name>
    <dbReference type="NCBI Taxonomy" id="68180"/>
    <lineage>
        <taxon>Bacteria</taxon>
        <taxon>Bacillati</taxon>
        <taxon>Actinomycetota</taxon>
        <taxon>Actinomycetes</taxon>
        <taxon>Kitasatosporales</taxon>
        <taxon>Streptomycetaceae</taxon>
        <taxon>Streptomyces</taxon>
    </lineage>
</organism>
<protein>
    <submittedName>
        <fullName evidence="1">Uncharacterized protein</fullName>
    </submittedName>
</protein>
<keyword evidence="2" id="KW-1185">Reference proteome</keyword>
<name>A0ABN0Y1N2_9ACTN</name>
<accession>A0ABN0Y1N2</accession>
<sequence length="72" mass="7879">MALEADDGLARRPLAPELLDEQLRGHDATQACQQQGEQGALPWRAERELAPVVVHRHGAQNAQQWYGPVGGL</sequence>
<dbReference type="EMBL" id="BAAABW010000040">
    <property type="protein sequence ID" value="GAA0379765.1"/>
    <property type="molecule type" value="Genomic_DNA"/>
</dbReference>
<comment type="caution">
    <text evidence="1">The sequence shown here is derived from an EMBL/GenBank/DDBJ whole genome shotgun (WGS) entry which is preliminary data.</text>
</comment>
<evidence type="ECO:0000313" key="2">
    <source>
        <dbReference type="Proteomes" id="UP001500063"/>
    </source>
</evidence>